<evidence type="ECO:0000256" key="3">
    <source>
        <dbReference type="ARBA" id="ARBA00022857"/>
    </source>
</evidence>
<dbReference type="OrthoDB" id="9805754at2"/>
<dbReference type="NCBIfam" id="TIGR00112">
    <property type="entry name" value="proC"/>
    <property type="match status" value="1"/>
</dbReference>
<evidence type="ECO:0000256" key="9">
    <source>
        <dbReference type="RuleBase" id="RU003903"/>
    </source>
</evidence>
<proteinExistence type="inferred from homology"/>
<dbReference type="Gene3D" id="1.10.3730.10">
    <property type="entry name" value="ProC C-terminal domain-like"/>
    <property type="match status" value="1"/>
</dbReference>
<evidence type="ECO:0000259" key="10">
    <source>
        <dbReference type="Pfam" id="PF03807"/>
    </source>
</evidence>
<dbReference type="EC" id="1.5.1.2" evidence="6 7"/>
<dbReference type="InterPro" id="IPR029036">
    <property type="entry name" value="P5CR_dimer"/>
</dbReference>
<dbReference type="GO" id="GO:0055129">
    <property type="term" value="P:L-proline biosynthetic process"/>
    <property type="evidence" value="ECO:0007669"/>
    <property type="project" value="UniProtKB-UniRule"/>
</dbReference>
<feature type="binding site" evidence="8">
    <location>
        <begin position="73"/>
        <end position="76"/>
    </location>
    <ligand>
        <name>NADP(+)</name>
        <dbReference type="ChEBI" id="CHEBI:58349"/>
    </ligand>
</feature>
<dbReference type="PANTHER" id="PTHR11645">
    <property type="entry name" value="PYRROLINE-5-CARBOXYLATE REDUCTASE"/>
    <property type="match status" value="1"/>
</dbReference>
<evidence type="ECO:0000256" key="2">
    <source>
        <dbReference type="ARBA" id="ARBA00022650"/>
    </source>
</evidence>
<dbReference type="PIRSF" id="PIRSF000193">
    <property type="entry name" value="Pyrrol-5-carb_rd"/>
    <property type="match status" value="1"/>
</dbReference>
<dbReference type="Pfam" id="PF03807">
    <property type="entry name" value="F420_oxidored"/>
    <property type="match status" value="1"/>
</dbReference>
<feature type="binding site" evidence="8">
    <location>
        <begin position="10"/>
        <end position="15"/>
    </location>
    <ligand>
        <name>NADP(+)</name>
        <dbReference type="ChEBI" id="CHEBI:58349"/>
    </ligand>
</feature>
<comment type="catalytic activity">
    <reaction evidence="6 9">
        <text>L-proline + NADP(+) = (S)-1-pyrroline-5-carboxylate + NADPH + 2 H(+)</text>
        <dbReference type="Rhea" id="RHEA:14109"/>
        <dbReference type="ChEBI" id="CHEBI:15378"/>
        <dbReference type="ChEBI" id="CHEBI:17388"/>
        <dbReference type="ChEBI" id="CHEBI:57783"/>
        <dbReference type="ChEBI" id="CHEBI:58349"/>
        <dbReference type="ChEBI" id="CHEBI:60039"/>
        <dbReference type="EC" id="1.5.1.2"/>
    </reaction>
</comment>
<dbReference type="STRING" id="1236220.SAMN04488112_102216"/>
<dbReference type="HAMAP" id="MF_01925">
    <property type="entry name" value="P5C_reductase"/>
    <property type="match status" value="1"/>
</dbReference>
<keyword evidence="6 9" id="KW-0028">Amino-acid biosynthesis</keyword>
<dbReference type="UniPathway" id="UPA00098">
    <property type="reaction ID" value="UER00361"/>
</dbReference>
<comment type="subcellular location">
    <subcellularLocation>
        <location evidence="6">Cytoplasm</location>
    </subcellularLocation>
</comment>
<dbReference type="Pfam" id="PF14748">
    <property type="entry name" value="P5CR_dimer"/>
    <property type="match status" value="1"/>
</dbReference>
<evidence type="ECO:0000313" key="12">
    <source>
        <dbReference type="EMBL" id="SDC05328.1"/>
    </source>
</evidence>
<evidence type="ECO:0000256" key="1">
    <source>
        <dbReference type="ARBA" id="ARBA00005525"/>
    </source>
</evidence>
<dbReference type="RefSeq" id="WP_091566283.1">
    <property type="nucleotide sequence ID" value="NZ_FMZA01000002.1"/>
</dbReference>
<dbReference type="PANTHER" id="PTHR11645:SF49">
    <property type="entry name" value="PYRROLINE-5-CARBOXYLATE REDUCTASE 1"/>
    <property type="match status" value="1"/>
</dbReference>
<keyword evidence="4 6" id="KW-0560">Oxidoreductase</keyword>
<evidence type="ECO:0000256" key="7">
    <source>
        <dbReference type="NCBIfam" id="TIGR00112"/>
    </source>
</evidence>
<evidence type="ECO:0000256" key="4">
    <source>
        <dbReference type="ARBA" id="ARBA00023002"/>
    </source>
</evidence>
<dbReference type="FunFam" id="1.10.3730.10:FF:000001">
    <property type="entry name" value="Pyrroline-5-carboxylate reductase"/>
    <property type="match status" value="1"/>
</dbReference>
<name>A0A1G6IFT7_9BACL</name>
<comment type="pathway">
    <text evidence="6 9">Amino-acid biosynthesis; L-proline biosynthesis; L-proline from L-glutamate 5-semialdehyde: step 1/1.</text>
</comment>
<dbReference type="InterPro" id="IPR053790">
    <property type="entry name" value="P5CR-like_CS"/>
</dbReference>
<keyword evidence="6" id="KW-0963">Cytoplasm</keyword>
<dbReference type="PROSITE" id="PS00521">
    <property type="entry name" value="P5CR"/>
    <property type="match status" value="1"/>
</dbReference>
<evidence type="ECO:0000256" key="8">
    <source>
        <dbReference type="PIRSR" id="PIRSR000193-1"/>
    </source>
</evidence>
<dbReference type="InterPro" id="IPR036291">
    <property type="entry name" value="NAD(P)-bd_dom_sf"/>
</dbReference>
<dbReference type="InterPro" id="IPR000304">
    <property type="entry name" value="Pyrroline-COOH_reductase"/>
</dbReference>
<dbReference type="EMBL" id="FMZA01000002">
    <property type="protein sequence ID" value="SDC05328.1"/>
    <property type="molecule type" value="Genomic_DNA"/>
</dbReference>
<dbReference type="SUPFAM" id="SSF51735">
    <property type="entry name" value="NAD(P)-binding Rossmann-fold domains"/>
    <property type="match status" value="1"/>
</dbReference>
<feature type="domain" description="Pyrroline-5-carboxylate reductase catalytic N-terminal" evidence="10">
    <location>
        <begin position="6"/>
        <end position="102"/>
    </location>
</feature>
<evidence type="ECO:0000259" key="11">
    <source>
        <dbReference type="Pfam" id="PF14748"/>
    </source>
</evidence>
<feature type="domain" description="Pyrroline-5-carboxylate reductase dimerisation" evidence="11">
    <location>
        <begin position="165"/>
        <end position="269"/>
    </location>
</feature>
<keyword evidence="3 6" id="KW-0521">NADP</keyword>
<comment type="catalytic activity">
    <reaction evidence="6">
        <text>L-proline + NAD(+) = (S)-1-pyrroline-5-carboxylate + NADH + 2 H(+)</text>
        <dbReference type="Rhea" id="RHEA:14105"/>
        <dbReference type="ChEBI" id="CHEBI:15378"/>
        <dbReference type="ChEBI" id="CHEBI:17388"/>
        <dbReference type="ChEBI" id="CHEBI:57540"/>
        <dbReference type="ChEBI" id="CHEBI:57945"/>
        <dbReference type="ChEBI" id="CHEBI:60039"/>
        <dbReference type="EC" id="1.5.1.2"/>
    </reaction>
</comment>
<keyword evidence="2 6" id="KW-0641">Proline biosynthesis</keyword>
<gene>
    <name evidence="6" type="primary">proC</name>
    <name evidence="12" type="ORF">SAMN04488112_102216</name>
</gene>
<dbReference type="GO" id="GO:0004735">
    <property type="term" value="F:pyrroline-5-carboxylate reductase activity"/>
    <property type="evidence" value="ECO:0007669"/>
    <property type="project" value="UniProtKB-UniRule"/>
</dbReference>
<accession>A0A1G6IFT7</accession>
<evidence type="ECO:0000256" key="6">
    <source>
        <dbReference type="HAMAP-Rule" id="MF_01925"/>
    </source>
</evidence>
<dbReference type="Proteomes" id="UP000199387">
    <property type="component" value="Unassembled WGS sequence"/>
</dbReference>
<reference evidence="12 13" key="1">
    <citation type="submission" date="2016-10" db="EMBL/GenBank/DDBJ databases">
        <authorList>
            <person name="de Groot N.N."/>
        </authorList>
    </citation>
    <scope>NUCLEOTIDE SEQUENCE [LARGE SCALE GENOMIC DNA]</scope>
    <source>
        <strain evidence="12 13">DSM 45514</strain>
    </source>
</reference>
<dbReference type="SUPFAM" id="SSF48179">
    <property type="entry name" value="6-phosphogluconate dehydrogenase C-terminal domain-like"/>
    <property type="match status" value="1"/>
</dbReference>
<keyword evidence="13" id="KW-1185">Reference proteome</keyword>
<dbReference type="AlphaFoldDB" id="A0A1G6IFT7"/>
<sequence length="279" mass="29916">MTDSKQICFIGAGSMAEAILSGLLQHTDTKAEAITMINRQDKDRIETLQNRYGIISPENKEAAVRQADTVILATKPKDMDDALAQWGDQIQSGQRVISVAAGIPTPFIEERLSAHPPVVRAMPNTSSMVGASATALCPGRNAAEADLDEAIRIFSAIGTTVVVKEEEMDAVTGLSGSGPAYIYYLVEAMEQAGVNEGLSPAVARNLTLQTMAGAARMLLETGEEPSELRRRVTSPGGTTMAGLNTLEKHRFQEALIDAVHQARRRSQELGNAFPSPTPR</sequence>
<dbReference type="GO" id="GO:0005737">
    <property type="term" value="C:cytoplasm"/>
    <property type="evidence" value="ECO:0007669"/>
    <property type="project" value="UniProtKB-SubCell"/>
</dbReference>
<dbReference type="InterPro" id="IPR028939">
    <property type="entry name" value="P5C_Rdtase_cat_N"/>
</dbReference>
<dbReference type="InterPro" id="IPR008927">
    <property type="entry name" value="6-PGluconate_DH-like_C_sf"/>
</dbReference>
<evidence type="ECO:0000313" key="13">
    <source>
        <dbReference type="Proteomes" id="UP000199387"/>
    </source>
</evidence>
<protein>
    <recommendedName>
        <fullName evidence="6 7">Pyrroline-5-carboxylate reductase</fullName>
        <shortName evidence="6">P5C reductase</shortName>
        <shortName evidence="6">P5CR</shortName>
        <ecNumber evidence="6 7">1.5.1.2</ecNumber>
    </recommendedName>
    <alternativeName>
        <fullName evidence="6">PCA reductase</fullName>
    </alternativeName>
</protein>
<comment type="similarity">
    <text evidence="1 6 9">Belongs to the pyrroline-5-carboxylate reductase family.</text>
</comment>
<evidence type="ECO:0000256" key="5">
    <source>
        <dbReference type="ARBA" id="ARBA00058118"/>
    </source>
</evidence>
<comment type="function">
    <text evidence="5 6">Catalyzes the reduction of 1-pyrroline-5-carboxylate (PCA) to L-proline.</text>
</comment>
<organism evidence="12 13">
    <name type="scientific">Melghirimyces thermohalophilus</name>
    <dbReference type="NCBI Taxonomy" id="1236220"/>
    <lineage>
        <taxon>Bacteria</taxon>
        <taxon>Bacillati</taxon>
        <taxon>Bacillota</taxon>
        <taxon>Bacilli</taxon>
        <taxon>Bacillales</taxon>
        <taxon>Thermoactinomycetaceae</taxon>
        <taxon>Melghirimyces</taxon>
    </lineage>
</organism>
<dbReference type="Gene3D" id="3.40.50.720">
    <property type="entry name" value="NAD(P)-binding Rossmann-like Domain"/>
    <property type="match status" value="1"/>
</dbReference>